<evidence type="ECO:0000313" key="3">
    <source>
        <dbReference type="Proteomes" id="UP001164929"/>
    </source>
</evidence>
<gene>
    <name evidence="1" type="ORF">NC653_022009</name>
    <name evidence="2" type="ORF">NC653_022017</name>
</gene>
<evidence type="ECO:0000313" key="1">
    <source>
        <dbReference type="EMBL" id="KAJ6989299.1"/>
    </source>
</evidence>
<dbReference type="EMBL" id="JAQIZT010000008">
    <property type="protein sequence ID" value="KAJ6989307.1"/>
    <property type="molecule type" value="Genomic_DNA"/>
</dbReference>
<keyword evidence="3" id="KW-1185">Reference proteome</keyword>
<reference evidence="2" key="1">
    <citation type="journal article" date="2023" name="Mol. Ecol. Resour.">
        <title>Chromosome-level genome assembly of a triploid poplar Populus alba 'Berolinensis'.</title>
        <authorList>
            <person name="Chen S."/>
            <person name="Yu Y."/>
            <person name="Wang X."/>
            <person name="Wang S."/>
            <person name="Zhang T."/>
            <person name="Zhou Y."/>
            <person name="He R."/>
            <person name="Meng N."/>
            <person name="Wang Y."/>
            <person name="Liu W."/>
            <person name="Liu Z."/>
            <person name="Liu J."/>
            <person name="Guo Q."/>
            <person name="Huang H."/>
            <person name="Sederoff R.R."/>
            <person name="Wang G."/>
            <person name="Qu G."/>
            <person name="Chen S."/>
        </authorList>
    </citation>
    <scope>NUCLEOTIDE SEQUENCE</scope>
    <source>
        <strain evidence="2">SC-2020</strain>
    </source>
</reference>
<organism evidence="2 3">
    <name type="scientific">Populus alba x Populus x berolinensis</name>
    <dbReference type="NCBI Taxonomy" id="444605"/>
    <lineage>
        <taxon>Eukaryota</taxon>
        <taxon>Viridiplantae</taxon>
        <taxon>Streptophyta</taxon>
        <taxon>Embryophyta</taxon>
        <taxon>Tracheophyta</taxon>
        <taxon>Spermatophyta</taxon>
        <taxon>Magnoliopsida</taxon>
        <taxon>eudicotyledons</taxon>
        <taxon>Gunneridae</taxon>
        <taxon>Pentapetalae</taxon>
        <taxon>rosids</taxon>
        <taxon>fabids</taxon>
        <taxon>Malpighiales</taxon>
        <taxon>Salicaceae</taxon>
        <taxon>Saliceae</taxon>
        <taxon>Populus</taxon>
    </lineage>
</organism>
<evidence type="ECO:0000313" key="2">
    <source>
        <dbReference type="EMBL" id="KAJ6989307.1"/>
    </source>
</evidence>
<dbReference type="EMBL" id="JAQIZT010000008">
    <property type="protein sequence ID" value="KAJ6989299.1"/>
    <property type="molecule type" value="Genomic_DNA"/>
</dbReference>
<dbReference type="AlphaFoldDB" id="A0AAD6QFA7"/>
<comment type="caution">
    <text evidence="2">The sequence shown here is derived from an EMBL/GenBank/DDBJ whole genome shotgun (WGS) entry which is preliminary data.</text>
</comment>
<sequence length="29" mass="3424">MLFGFSLSLFILSPRWEFTNPSFIRTSKT</sequence>
<proteinExistence type="predicted"/>
<name>A0AAD6QFA7_9ROSI</name>
<dbReference type="Proteomes" id="UP001164929">
    <property type="component" value="Chromosome 8"/>
</dbReference>
<accession>A0AAD6QFA7</accession>
<protein>
    <submittedName>
        <fullName evidence="2">Uncharacterized protein</fullName>
    </submittedName>
</protein>